<dbReference type="InterPro" id="IPR000649">
    <property type="entry name" value="IF-2B-related"/>
</dbReference>
<dbReference type="PANTHER" id="PTHR43475">
    <property type="entry name" value="METHYLTHIORIBOSE-1-PHOSPHATE ISOMERASE"/>
    <property type="match status" value="1"/>
</dbReference>
<dbReference type="SUPFAM" id="SSF55811">
    <property type="entry name" value="Nudix"/>
    <property type="match status" value="1"/>
</dbReference>
<comment type="similarity">
    <text evidence="1 2">Belongs to the eIF-2B alpha/beta/delta subunits family.</text>
</comment>
<proteinExistence type="inferred from homology"/>
<dbReference type="Proteomes" id="UP000242875">
    <property type="component" value="Unassembled WGS sequence"/>
</dbReference>
<organism evidence="5 6">
    <name type="scientific">Bifiguratus adelaidae</name>
    <dbReference type="NCBI Taxonomy" id="1938954"/>
    <lineage>
        <taxon>Eukaryota</taxon>
        <taxon>Fungi</taxon>
        <taxon>Fungi incertae sedis</taxon>
        <taxon>Mucoromycota</taxon>
        <taxon>Mucoromycotina</taxon>
        <taxon>Endogonomycetes</taxon>
        <taxon>Endogonales</taxon>
        <taxon>Endogonales incertae sedis</taxon>
        <taxon>Bifiguratus</taxon>
    </lineage>
</organism>
<evidence type="ECO:0000259" key="4">
    <source>
        <dbReference type="PROSITE" id="PS51462"/>
    </source>
</evidence>
<dbReference type="Gene3D" id="3.90.79.10">
    <property type="entry name" value="Nucleoside Triphosphate Pyrophosphohydrolase"/>
    <property type="match status" value="1"/>
</dbReference>
<feature type="region of interest" description="Disordered" evidence="3">
    <location>
        <begin position="478"/>
        <end position="502"/>
    </location>
</feature>
<feature type="domain" description="Nudix hydrolase" evidence="4">
    <location>
        <begin position="87"/>
        <end position="224"/>
    </location>
</feature>
<evidence type="ECO:0000313" key="5">
    <source>
        <dbReference type="EMBL" id="OZJ03865.1"/>
    </source>
</evidence>
<dbReference type="SUPFAM" id="SSF100950">
    <property type="entry name" value="NagB/RpiA/CoA transferase-like"/>
    <property type="match status" value="1"/>
</dbReference>
<dbReference type="AlphaFoldDB" id="A0A261XZS5"/>
<dbReference type="PROSITE" id="PS51462">
    <property type="entry name" value="NUDIX"/>
    <property type="match status" value="1"/>
</dbReference>
<dbReference type="Gene3D" id="3.40.50.10470">
    <property type="entry name" value="Translation initiation factor eif-2b, domain 2"/>
    <property type="match status" value="1"/>
</dbReference>
<dbReference type="PANTHER" id="PTHR43475:SF3">
    <property type="entry name" value="TRANSLATION INITIATION FACTOR EIF-2B SUBUNIT FAMILY PROTEIN (AFU_ORTHOLOGUE AFUA_2G14290)"/>
    <property type="match status" value="1"/>
</dbReference>
<comment type="caution">
    <text evidence="5">The sequence shown here is derived from an EMBL/GenBank/DDBJ whole genome shotgun (WGS) entry which is preliminary data.</text>
</comment>
<evidence type="ECO:0000256" key="2">
    <source>
        <dbReference type="RuleBase" id="RU003814"/>
    </source>
</evidence>
<evidence type="ECO:0000313" key="6">
    <source>
        <dbReference type="Proteomes" id="UP000242875"/>
    </source>
</evidence>
<reference evidence="5 6" key="1">
    <citation type="journal article" date="2017" name="Mycologia">
        <title>Bifiguratus adelaidae, gen. et sp. nov., a new member of Mucoromycotina in endophytic and soil-dwelling habitats.</title>
        <authorList>
            <person name="Torres-Cruz T.J."/>
            <person name="Billingsley Tobias T.L."/>
            <person name="Almatruk M."/>
            <person name="Hesse C."/>
            <person name="Kuske C.R."/>
            <person name="Desiro A."/>
            <person name="Benucci G.M."/>
            <person name="Bonito G."/>
            <person name="Stajich J.E."/>
            <person name="Dunlap C."/>
            <person name="Arnold A.E."/>
            <person name="Porras-Alfaro A."/>
        </authorList>
    </citation>
    <scope>NUCLEOTIDE SEQUENCE [LARGE SCALE GENOMIC DNA]</scope>
    <source>
        <strain evidence="5 6">AZ0501</strain>
    </source>
</reference>
<dbReference type="EMBL" id="MVBO01000065">
    <property type="protein sequence ID" value="OZJ03865.1"/>
    <property type="molecule type" value="Genomic_DNA"/>
</dbReference>
<keyword evidence="6" id="KW-1185">Reference proteome</keyword>
<evidence type="ECO:0000256" key="1">
    <source>
        <dbReference type="ARBA" id="ARBA00007251"/>
    </source>
</evidence>
<dbReference type="OrthoDB" id="206213at2759"/>
<name>A0A261XZS5_9FUNG</name>
<dbReference type="Pfam" id="PF01008">
    <property type="entry name" value="IF-2B"/>
    <property type="match status" value="1"/>
</dbReference>
<sequence>MVRWSNDARMPGVRYLPVQNSVLIKHRASLGVSKAAHLLPVPPPSPDTPCHITLLLITAVPSPSAPNNGTPAPQKGKEFHTWGCKTMRDRYVVTSFVHCKGKLLLLKRSDKVHTFQHHWCGVSGSIEGTDQCAYDRALTELQEELSVDAKDLTLVRSGRPLVIPNDDTVWHVYPFLFSMAHTSIQIDWEHETYEWIEPEKIQTFKTVPDLVQTFRSVYLPEQVHQALQQLYADRALGAQQMATKALESFADMIASRVYRKAPFECHSTTQLYNAYMTAAWYLCAIRPNMQNPRLFTLTTTLNHARQAVQDMQEDDLDDFEATVLDNVRTQIQENARMDNSLVRVFVDHVPQDARIMTLSYSSAVAACLQALPKAKVTICESRPLNEGVALAQSLKNDVQIITEAQAAVFMAECDYVVIGADALYKGVRNKVGSTMLAVLAHTVHKAEVIVVSRRDKVAPPTRIFSDGRARFKHVGAQGHRTEAEIEGEDGKEEAAEENAVEEVTASYRQDQLSQLGKVRNVYFETVPLEDCPD</sequence>
<feature type="compositionally biased region" description="Acidic residues" evidence="3">
    <location>
        <begin position="484"/>
        <end position="500"/>
    </location>
</feature>
<dbReference type="GO" id="GO:0019509">
    <property type="term" value="P:L-methionine salvage from methylthioadenosine"/>
    <property type="evidence" value="ECO:0007669"/>
    <property type="project" value="TreeGrafter"/>
</dbReference>
<dbReference type="InterPro" id="IPR000086">
    <property type="entry name" value="NUDIX_hydrolase_dom"/>
</dbReference>
<dbReference type="Pfam" id="PF00293">
    <property type="entry name" value="NUDIX"/>
    <property type="match status" value="1"/>
</dbReference>
<evidence type="ECO:0000256" key="3">
    <source>
        <dbReference type="SAM" id="MobiDB-lite"/>
    </source>
</evidence>
<dbReference type="InterPro" id="IPR037171">
    <property type="entry name" value="NagB/RpiA_transferase-like"/>
</dbReference>
<gene>
    <name evidence="5" type="ORF">BZG36_03667</name>
</gene>
<dbReference type="InterPro" id="IPR015797">
    <property type="entry name" value="NUDIX_hydrolase-like_dom_sf"/>
</dbReference>
<dbReference type="InterPro" id="IPR042529">
    <property type="entry name" value="IF_2B-like_C"/>
</dbReference>
<protein>
    <recommendedName>
        <fullName evidence="4">Nudix hydrolase domain-containing protein</fullName>
    </recommendedName>
</protein>
<accession>A0A261XZS5</accession>
<dbReference type="GO" id="GO:0046523">
    <property type="term" value="F:S-methyl-5-thioribose-1-phosphate isomerase activity"/>
    <property type="evidence" value="ECO:0007669"/>
    <property type="project" value="TreeGrafter"/>
</dbReference>